<dbReference type="AlphaFoldDB" id="A0A7T4R4A0"/>
<evidence type="ECO:0000313" key="4">
    <source>
        <dbReference type="EMBL" id="QQD20229.1"/>
    </source>
</evidence>
<dbReference type="SUPFAM" id="SSF53756">
    <property type="entry name" value="UDP-Glycosyltransferase/glycogen phosphorylase"/>
    <property type="match status" value="1"/>
</dbReference>
<dbReference type="Pfam" id="PF13439">
    <property type="entry name" value="Glyco_transf_4"/>
    <property type="match status" value="1"/>
</dbReference>
<dbReference type="InterPro" id="IPR028098">
    <property type="entry name" value="Glyco_trans_4-like_N"/>
</dbReference>
<dbReference type="PANTHER" id="PTHR46401:SF2">
    <property type="entry name" value="GLYCOSYLTRANSFERASE WBBK-RELATED"/>
    <property type="match status" value="1"/>
</dbReference>
<dbReference type="Pfam" id="PF00534">
    <property type="entry name" value="Glycos_transf_1"/>
    <property type="match status" value="1"/>
</dbReference>
<dbReference type="InterPro" id="IPR001296">
    <property type="entry name" value="Glyco_trans_1"/>
</dbReference>
<dbReference type="CDD" id="cd03801">
    <property type="entry name" value="GT4_PimA-like"/>
    <property type="match status" value="1"/>
</dbReference>
<name>A0A7T4R4A0_9GAMM</name>
<keyword evidence="1 4" id="KW-0808">Transferase</keyword>
<feature type="domain" description="Glycosyltransferase subfamily 4-like N-terminal" evidence="3">
    <location>
        <begin position="47"/>
        <end position="247"/>
    </location>
</feature>
<evidence type="ECO:0000256" key="1">
    <source>
        <dbReference type="ARBA" id="ARBA00022679"/>
    </source>
</evidence>
<dbReference type="GO" id="GO:0009103">
    <property type="term" value="P:lipopolysaccharide biosynthetic process"/>
    <property type="evidence" value="ECO:0007669"/>
    <property type="project" value="TreeGrafter"/>
</dbReference>
<protein>
    <submittedName>
        <fullName evidence="4">Glycosyltransferase family 4 protein</fullName>
    </submittedName>
</protein>
<evidence type="ECO:0000259" key="2">
    <source>
        <dbReference type="Pfam" id="PF00534"/>
    </source>
</evidence>
<dbReference type="GO" id="GO:0016757">
    <property type="term" value="F:glycosyltransferase activity"/>
    <property type="evidence" value="ECO:0007669"/>
    <property type="project" value="InterPro"/>
</dbReference>
<keyword evidence="5" id="KW-1185">Reference proteome</keyword>
<dbReference type="KEGG" id="snan:I6N98_17920"/>
<feature type="domain" description="Glycosyl transferase family 1" evidence="2">
    <location>
        <begin position="259"/>
        <end position="413"/>
    </location>
</feature>
<sequence>MSTDSSTLPVAPPAVPAPADVIDLTDKRARRPLSICLLGYRSAPYGGGQGIYLKYLSKALVDAGHQVDVISGQPYPHLDPRVRLIKMPGMNLFETGLASLRPHHLRSWTNVIEWTGKLTGAFSEPYCFGRRVVKYLKQHGRHYDIIHDNQSLSYGMLKLQKLGFPLVTTIHHPITSDLKIALKAANSFVDRILIRRWHSFLFMQREVARQLHNVVTVSQRSRQDIAAAFAIQPAAIQLVHCGIDTEEFRPMPEVDKVPRRLMATVSADQPLKGVSFLLEALASLLPRYPDLELLMVGKPKPGGDTEQLIARLGVGDHIRCVSGISTEQLIRHYNEAEVVVVPSVYEGFGLPAGEAMSCGAAVVSTDGGALPEVVGDAAIQVPVKDSTALAEAIAQLLDDPQRRQELGRAGRRRIEELFCWHRAAEQMTDYYWQVMERENG</sequence>
<dbReference type="Gene3D" id="3.40.50.2000">
    <property type="entry name" value="Glycogen Phosphorylase B"/>
    <property type="match status" value="2"/>
</dbReference>
<evidence type="ECO:0000313" key="5">
    <source>
        <dbReference type="Proteomes" id="UP000596063"/>
    </source>
</evidence>
<dbReference type="Proteomes" id="UP000596063">
    <property type="component" value="Chromosome"/>
</dbReference>
<proteinExistence type="predicted"/>
<reference evidence="4 5" key="1">
    <citation type="submission" date="2020-12" db="EMBL/GenBank/DDBJ databases">
        <authorList>
            <person name="Shan Y."/>
        </authorList>
    </citation>
    <scope>NUCLEOTIDE SEQUENCE [LARGE SCALE GENOMIC DNA]</scope>
    <source>
        <strain evidence="5">csc3.9</strain>
    </source>
</reference>
<gene>
    <name evidence="4" type="ORF">I6N98_17920</name>
</gene>
<dbReference type="RefSeq" id="WP_198571703.1">
    <property type="nucleotide sequence ID" value="NZ_CP066167.1"/>
</dbReference>
<organism evidence="4 5">
    <name type="scientific">Spongiibacter nanhainus</name>
    <dbReference type="NCBI Taxonomy" id="2794344"/>
    <lineage>
        <taxon>Bacteria</taxon>
        <taxon>Pseudomonadati</taxon>
        <taxon>Pseudomonadota</taxon>
        <taxon>Gammaproteobacteria</taxon>
        <taxon>Cellvibrionales</taxon>
        <taxon>Spongiibacteraceae</taxon>
        <taxon>Spongiibacter</taxon>
    </lineage>
</organism>
<dbReference type="PANTHER" id="PTHR46401">
    <property type="entry name" value="GLYCOSYLTRANSFERASE WBBK-RELATED"/>
    <property type="match status" value="1"/>
</dbReference>
<accession>A0A7T4R4A0</accession>
<evidence type="ECO:0000259" key="3">
    <source>
        <dbReference type="Pfam" id="PF13439"/>
    </source>
</evidence>
<dbReference type="EMBL" id="CP066167">
    <property type="protein sequence ID" value="QQD20229.1"/>
    <property type="molecule type" value="Genomic_DNA"/>
</dbReference>